<evidence type="ECO:0000256" key="10">
    <source>
        <dbReference type="PIRSR" id="PIRSR601233-2"/>
    </source>
</evidence>
<organism evidence="12 13">
    <name type="scientific">Gottschalkia purinilytica</name>
    <name type="common">Clostridium purinilyticum</name>
    <dbReference type="NCBI Taxonomy" id="1503"/>
    <lineage>
        <taxon>Bacteria</taxon>
        <taxon>Bacillati</taxon>
        <taxon>Bacillota</taxon>
        <taxon>Tissierellia</taxon>
        <taxon>Tissierellales</taxon>
        <taxon>Gottschalkiaceae</taxon>
        <taxon>Gottschalkia</taxon>
    </lineage>
</organism>
<evidence type="ECO:0000256" key="3">
    <source>
        <dbReference type="ARBA" id="ARBA00022723"/>
    </source>
</evidence>
<evidence type="ECO:0000256" key="4">
    <source>
        <dbReference type="ARBA" id="ARBA00022741"/>
    </source>
</evidence>
<dbReference type="GO" id="GO:0006396">
    <property type="term" value="P:RNA processing"/>
    <property type="evidence" value="ECO:0007669"/>
    <property type="project" value="InterPro"/>
</dbReference>
<dbReference type="AlphaFoldDB" id="A0A0L0W829"/>
<evidence type="ECO:0000313" key="13">
    <source>
        <dbReference type="Proteomes" id="UP000037267"/>
    </source>
</evidence>
<reference evidence="13" key="1">
    <citation type="submission" date="2015-07" db="EMBL/GenBank/DDBJ databases">
        <title>Draft genome sequence of the purine-degrading Gottschalkia purinilyticum DSM 1384 (formerly Clostridium purinilyticum).</title>
        <authorList>
            <person name="Poehlein A."/>
            <person name="Schiel-Bengelsdorf B."/>
            <person name="Bengelsdorf F.R."/>
            <person name="Daniel R."/>
            <person name="Duerre P."/>
        </authorList>
    </citation>
    <scope>NUCLEOTIDE SEQUENCE [LARGE SCALE GENOMIC DNA]</scope>
    <source>
        <strain evidence="13">DSM 1384</strain>
    </source>
</reference>
<evidence type="ECO:0000256" key="2">
    <source>
        <dbReference type="ARBA" id="ARBA00022598"/>
    </source>
</evidence>
<dbReference type="InterPro" id="IPR017510">
    <property type="entry name" value="RtcB2"/>
</dbReference>
<keyword evidence="6 10" id="KW-0342">GTP-binding</keyword>
<evidence type="ECO:0000313" key="12">
    <source>
        <dbReference type="EMBL" id="KNF07728.1"/>
    </source>
</evidence>
<gene>
    <name evidence="12" type="primary">rtcB</name>
    <name evidence="12" type="ORF">CLPU_12c00010</name>
</gene>
<evidence type="ECO:0000256" key="11">
    <source>
        <dbReference type="PIRSR" id="PIRSR601233-3"/>
    </source>
</evidence>
<dbReference type="OrthoDB" id="9802323at2"/>
<feature type="binding site" evidence="11">
    <location>
        <position position="230"/>
    </location>
    <ligand>
        <name>Mn(2+)</name>
        <dbReference type="ChEBI" id="CHEBI:29035"/>
        <label>2</label>
    </ligand>
</feature>
<dbReference type="GO" id="GO:0003972">
    <property type="term" value="F:RNA ligase (ATP) activity"/>
    <property type="evidence" value="ECO:0007669"/>
    <property type="project" value="TreeGrafter"/>
</dbReference>
<evidence type="ECO:0000256" key="1">
    <source>
        <dbReference type="ARBA" id="ARBA00012726"/>
    </source>
</evidence>
<dbReference type="GO" id="GO:0042245">
    <property type="term" value="P:RNA repair"/>
    <property type="evidence" value="ECO:0007669"/>
    <property type="project" value="UniProtKB-KW"/>
</dbReference>
<dbReference type="EC" id="6.5.1.8" evidence="1"/>
<dbReference type="InterPro" id="IPR001233">
    <property type="entry name" value="RtcB"/>
</dbReference>
<evidence type="ECO:0000256" key="7">
    <source>
        <dbReference type="ARBA" id="ARBA00023211"/>
    </source>
</evidence>
<dbReference type="EMBL" id="LGSS01000012">
    <property type="protein sequence ID" value="KNF07728.1"/>
    <property type="molecule type" value="Genomic_DNA"/>
</dbReference>
<feature type="binding site" evidence="10">
    <location>
        <position position="268"/>
    </location>
    <ligand>
        <name>GMP</name>
        <dbReference type="ChEBI" id="CHEBI:58115"/>
    </ligand>
</feature>
<feature type="binding site" evidence="11">
    <location>
        <position position="126"/>
    </location>
    <ligand>
        <name>Mn(2+)</name>
        <dbReference type="ChEBI" id="CHEBI:29035"/>
        <label>1</label>
    </ligand>
</feature>
<proteinExistence type="predicted"/>
<keyword evidence="4 10" id="KW-0547">Nucleotide-binding</keyword>
<evidence type="ECO:0000256" key="5">
    <source>
        <dbReference type="ARBA" id="ARBA00022800"/>
    </source>
</evidence>
<keyword evidence="3 11" id="KW-0479">Metal-binding</keyword>
<dbReference type="NCBIfam" id="TIGR03073">
    <property type="entry name" value="release_rtcB"/>
    <property type="match status" value="1"/>
</dbReference>
<dbReference type="PANTHER" id="PTHR11118:SF1">
    <property type="entry name" value="RNA-SPLICING LIGASE RTCB HOMOLOG"/>
    <property type="match status" value="1"/>
</dbReference>
<keyword evidence="2 12" id="KW-0436">Ligase</keyword>
<dbReference type="SUPFAM" id="SSF103365">
    <property type="entry name" value="Hypothetical protein PH1602"/>
    <property type="match status" value="1"/>
</dbReference>
<dbReference type="RefSeq" id="WP_050355859.1">
    <property type="nucleotide sequence ID" value="NZ_LGSS01000012.1"/>
</dbReference>
<accession>A0A0L0W829</accession>
<name>A0A0L0W829_GOTPU</name>
<feature type="binding site" evidence="10">
    <location>
        <position position="364"/>
    </location>
    <ligand>
        <name>GMP</name>
        <dbReference type="ChEBI" id="CHEBI:58115"/>
    </ligand>
</feature>
<dbReference type="PATRIC" id="fig|1503.3.peg.283"/>
<dbReference type="GO" id="GO:0170057">
    <property type="term" value="F:RNA ligase (GTP) activity"/>
    <property type="evidence" value="ECO:0007669"/>
    <property type="project" value="UniProtKB-EC"/>
</dbReference>
<feature type="binding site" evidence="10">
    <location>
        <begin position="125"/>
        <end position="129"/>
    </location>
    <ligand>
        <name>GMP</name>
        <dbReference type="ChEBI" id="CHEBI:58115"/>
    </ligand>
</feature>
<feature type="binding site" evidence="10">
    <location>
        <begin position="286"/>
        <end position="289"/>
    </location>
    <ligand>
        <name>GMP</name>
        <dbReference type="ChEBI" id="CHEBI:58115"/>
    </ligand>
</feature>
<dbReference type="GO" id="GO:0046872">
    <property type="term" value="F:metal ion binding"/>
    <property type="evidence" value="ECO:0007669"/>
    <property type="project" value="UniProtKB-KW"/>
</dbReference>
<evidence type="ECO:0000256" key="8">
    <source>
        <dbReference type="ARBA" id="ARBA00047746"/>
    </source>
</evidence>
<keyword evidence="5" id="KW-0692">RNA repair</keyword>
<feature type="binding site" evidence="11">
    <location>
        <position position="157"/>
    </location>
    <ligand>
        <name>Mn(2+)</name>
        <dbReference type="ChEBI" id="CHEBI:29035"/>
        <label>2</label>
    </ligand>
</feature>
<comment type="cofactor">
    <cofactor evidence="11">
        <name>Mn(2+)</name>
        <dbReference type="ChEBI" id="CHEBI:29035"/>
    </cofactor>
    <text evidence="11">Binds 2 manganese ions per subunit.</text>
</comment>
<feature type="active site" description="GMP-histidine intermediate" evidence="9">
    <location>
        <position position="286"/>
    </location>
</feature>
<dbReference type="STRING" id="1503.CLPU_12c00010"/>
<dbReference type="Gene3D" id="3.90.1860.10">
    <property type="entry name" value="tRNA-splicing ligase RtcB"/>
    <property type="match status" value="1"/>
</dbReference>
<feature type="binding site" evidence="10">
    <location>
        <begin position="230"/>
        <end position="231"/>
    </location>
    <ligand>
        <name>GMP</name>
        <dbReference type="ChEBI" id="CHEBI:58115"/>
    </ligand>
</feature>
<keyword evidence="7 11" id="KW-0464">Manganese</keyword>
<dbReference type="Proteomes" id="UP000037267">
    <property type="component" value="Unassembled WGS sequence"/>
</dbReference>
<comment type="caution">
    <text evidence="12">The sequence shown here is derived from an EMBL/GenBank/DDBJ whole genome shotgun (WGS) entry which is preliminary data.</text>
</comment>
<evidence type="ECO:0000256" key="6">
    <source>
        <dbReference type="ARBA" id="ARBA00023134"/>
    </source>
</evidence>
<dbReference type="Pfam" id="PF01139">
    <property type="entry name" value="RtcB"/>
    <property type="match status" value="1"/>
</dbReference>
<evidence type="ECO:0000256" key="9">
    <source>
        <dbReference type="PIRSR" id="PIRSR601233-1"/>
    </source>
</evidence>
<dbReference type="PANTHER" id="PTHR11118">
    <property type="entry name" value="RNA-SPLICING LIGASE RTCB HOMOLOG"/>
    <property type="match status" value="1"/>
</dbReference>
<sequence>MNRKITVVKGEKSWIESNAIEQLKRVSELEGIVKAVGLPDLHVGKIPVGASFVTKDIIYPHIIGNDIGCGMTIFSTDIRKNKFKIDKIIKRLEKLNGIENVDITKFLKNIDLPFKEKLGTIGSGNHFAEFQEIDQVFDHETLKNISIDKNQIYLLVHSGSRSYGEYILKKYIEKYSCQNGLKIDCDEFQEYLNEHNKAVDFATLNRELIAYRILSCINGKEHKKILDSVHNGIEKKEIDGEIYYIHRKGATPSDLGCVVVAGSRGSKSYIVKPKDNLIEYAFSISHGAGRKWSRFGCKEKLENIYSKKSIRQNKLIHNLICNDKNIIYEEAPEAYKNIERVIEDMIDAKMIKLVASLNPIITYKV</sequence>
<dbReference type="NCBIfam" id="NF007153">
    <property type="entry name" value="PRK09588.1"/>
    <property type="match status" value="1"/>
</dbReference>
<dbReference type="InterPro" id="IPR036025">
    <property type="entry name" value="RtcB-like_sf"/>
</dbReference>
<protein>
    <recommendedName>
        <fullName evidence="1">3'-phosphate/5'-hydroxy nucleic acid ligase</fullName>
        <ecNumber evidence="1">6.5.1.8</ecNumber>
    </recommendedName>
</protein>
<comment type="catalytic activity">
    <reaction evidence="8">
        <text>a 3'-end 3'-phospho-ribonucleotide-RNA + a 5'-end dephospho-ribonucleoside-RNA + GTP = a ribonucleotidyl-ribonucleotide-RNA + GMP + diphosphate</text>
        <dbReference type="Rhea" id="RHEA:68076"/>
        <dbReference type="Rhea" id="RHEA-COMP:10463"/>
        <dbReference type="Rhea" id="RHEA-COMP:13936"/>
        <dbReference type="Rhea" id="RHEA-COMP:17355"/>
        <dbReference type="ChEBI" id="CHEBI:33019"/>
        <dbReference type="ChEBI" id="CHEBI:37565"/>
        <dbReference type="ChEBI" id="CHEBI:58115"/>
        <dbReference type="ChEBI" id="CHEBI:83062"/>
        <dbReference type="ChEBI" id="CHEBI:138284"/>
        <dbReference type="ChEBI" id="CHEBI:173118"/>
        <dbReference type="EC" id="6.5.1.8"/>
    </reaction>
</comment>
<dbReference type="GO" id="GO:0005525">
    <property type="term" value="F:GTP binding"/>
    <property type="evidence" value="ECO:0007669"/>
    <property type="project" value="UniProtKB-KW"/>
</dbReference>
<keyword evidence="13" id="KW-1185">Reference proteome</keyword>